<dbReference type="Proteomes" id="UP000002333">
    <property type="component" value="Chromosome"/>
</dbReference>
<evidence type="ECO:0000313" key="2">
    <source>
        <dbReference type="EMBL" id="ACQ52308.1"/>
    </source>
</evidence>
<reference evidence="2 3" key="1">
    <citation type="journal article" date="2007" name="PLoS ONE">
        <title>Analysis of the neurotoxin complex genes in Clostridium botulinum A1-A4 and B1 strains: BoNT/A3, /Ba4 and /B1 clusters are located within plasmids.</title>
        <authorList>
            <person name="Smith T.J."/>
            <person name="Hill K.K."/>
            <person name="Foley B.T."/>
            <person name="Detter J.C."/>
            <person name="Munk A.C."/>
            <person name="Bruce D.C."/>
            <person name="Doggett N.A."/>
            <person name="Smith L.A."/>
            <person name="Marks J.D."/>
            <person name="Xie G."/>
            <person name="Brettin T.S."/>
        </authorList>
    </citation>
    <scope>NUCLEOTIDE SEQUENCE [LARGE SCALE GENOMIC DNA]</scope>
    <source>
        <strain evidence="3">657 / Type Ba4</strain>
    </source>
</reference>
<accession>A0A3F2ZTZ3</accession>
<evidence type="ECO:0000313" key="3">
    <source>
        <dbReference type="Proteomes" id="UP000002333"/>
    </source>
</evidence>
<feature type="transmembrane region" description="Helical" evidence="1">
    <location>
        <begin position="5"/>
        <end position="26"/>
    </location>
</feature>
<dbReference type="EMBL" id="CP001083">
    <property type="protein sequence ID" value="ACQ52308.1"/>
    <property type="molecule type" value="Genomic_DNA"/>
</dbReference>
<gene>
    <name evidence="2" type="ordered locus">CLJ_B2511</name>
</gene>
<evidence type="ECO:0000256" key="1">
    <source>
        <dbReference type="SAM" id="Phobius"/>
    </source>
</evidence>
<keyword evidence="1" id="KW-0812">Transmembrane</keyword>
<keyword evidence="1" id="KW-0472">Membrane</keyword>
<reference evidence="3" key="2">
    <citation type="submission" date="2008-05" db="EMBL/GenBank/DDBJ databases">
        <title>Genome sequence of Clostridium botulinum Ba4 strain 657.</title>
        <authorList>
            <person name="Shrivastava S."/>
            <person name="Brown J.L."/>
            <person name="Bruce D."/>
            <person name="Detter C."/>
            <person name="Munk C."/>
            <person name="Smith L.A."/>
            <person name="Smith T.J."/>
            <person name="Sutton G."/>
            <person name="Brettin T.S."/>
        </authorList>
    </citation>
    <scope>NUCLEOTIDE SEQUENCE [LARGE SCALE GENOMIC DNA]</scope>
    <source>
        <strain evidence="3">657 / Type Ba4</strain>
    </source>
</reference>
<organism evidence="2 3">
    <name type="scientific">Clostridium botulinum (strain 657 / Type Ba4)</name>
    <dbReference type="NCBI Taxonomy" id="515621"/>
    <lineage>
        <taxon>Bacteria</taxon>
        <taxon>Bacillati</taxon>
        <taxon>Bacillota</taxon>
        <taxon>Clostridia</taxon>
        <taxon>Eubacteriales</taxon>
        <taxon>Clostridiaceae</taxon>
        <taxon>Clostridium</taxon>
    </lineage>
</organism>
<dbReference type="AlphaFoldDB" id="A0A3F2ZTZ3"/>
<dbReference type="RefSeq" id="WP_012720628.1">
    <property type="nucleotide sequence ID" value="NC_012658.1"/>
</dbReference>
<protein>
    <submittedName>
        <fullName evidence="2">Uncharacterized protein</fullName>
    </submittedName>
</protein>
<dbReference type="KEGG" id="cbi:CLJ_B2511"/>
<keyword evidence="1" id="KW-1133">Transmembrane helix</keyword>
<sequence>MKREIVLNIFWILLLMIGIVIAFTISRKPYETLIFLFSYESLVYMLIKGIENNIYSNKTRKILILEPCDEDELLQYRLNTKLKNLNKQGFTVADVKIIPIKKFTKVFYKAYIIYY</sequence>
<name>A0A3F2ZTZ3_CLOB6</name>
<proteinExistence type="predicted"/>